<dbReference type="CDD" id="cd19367">
    <property type="entry name" value="TenA_C_ScTHI20-like"/>
    <property type="match status" value="1"/>
</dbReference>
<evidence type="ECO:0000256" key="1">
    <source>
        <dbReference type="RuleBase" id="RU363093"/>
    </source>
</evidence>
<feature type="domain" description="Thiaminase-2/PQQC" evidence="2">
    <location>
        <begin position="11"/>
        <end position="216"/>
    </location>
</feature>
<comment type="caution">
    <text evidence="3">The sequence shown here is derived from an EMBL/GenBank/DDBJ whole genome shotgun (WGS) entry which is preliminary data.</text>
</comment>
<sequence>MKNNFIQTLIQKSQPHWHHYVEHDFVQQLGQGILPLSSFQYYLKQDYLYLFHYNRALALAMFKAENFAQMRDIHQAIEVLLQEIQLHIDFCREWGISEQELLTLDEDPACVAYTRYVLDCGMTGGLAELYAAIAPCAIGYAEIGLRLSQQNIAPNNPYQKWIDSYASQSFQTAVEKYKDFLTALCQDFNAKQLANIQHIFTTATRMEVAFWQMGLDH</sequence>
<dbReference type="InterPro" id="IPR004305">
    <property type="entry name" value="Thiaminase-2/PQQC"/>
</dbReference>
<keyword evidence="1" id="KW-0784">Thiamine biosynthesis</keyword>
<comment type="function">
    <text evidence="1">Catalyzes an amino-pyrimidine hydrolysis reaction at the C5' of the pyrimidine moiety of thiamine compounds, a reaction that is part of a thiamine salvage pathway.</text>
</comment>
<organism evidence="3 4">
    <name type="scientific">Lonepinella koalarum</name>
    <dbReference type="NCBI Taxonomy" id="53417"/>
    <lineage>
        <taxon>Bacteria</taxon>
        <taxon>Pseudomonadati</taxon>
        <taxon>Pseudomonadota</taxon>
        <taxon>Gammaproteobacteria</taxon>
        <taxon>Pasteurellales</taxon>
        <taxon>Pasteurellaceae</taxon>
        <taxon>Lonepinella</taxon>
    </lineage>
</organism>
<dbReference type="InterPro" id="IPR050967">
    <property type="entry name" value="Thiamine_Salvage_TenA"/>
</dbReference>
<proteinExistence type="inferred from homology"/>
<keyword evidence="4" id="KW-1185">Reference proteome</keyword>
<evidence type="ECO:0000313" key="3">
    <source>
        <dbReference type="EMBL" id="TCK66954.1"/>
    </source>
</evidence>
<gene>
    <name evidence="3" type="ORF">EV692_2226</name>
</gene>
<comment type="similarity">
    <text evidence="1">Belongs to the TenA family.</text>
</comment>
<dbReference type="NCBIfam" id="TIGR04306">
    <property type="entry name" value="salvage_TenA"/>
    <property type="match status" value="1"/>
</dbReference>
<dbReference type="UniPathway" id="UPA00060"/>
<dbReference type="PANTHER" id="PTHR43198">
    <property type="entry name" value="BIFUNCTIONAL TH2 PROTEIN"/>
    <property type="match status" value="1"/>
</dbReference>
<dbReference type="InterPro" id="IPR027574">
    <property type="entry name" value="Thiaminase_II"/>
</dbReference>
<dbReference type="EMBL" id="SMGJ01000009">
    <property type="protein sequence ID" value="TCK66954.1"/>
    <property type="molecule type" value="Genomic_DNA"/>
</dbReference>
<dbReference type="InterPro" id="IPR016084">
    <property type="entry name" value="Haem_Oase-like_multi-hlx"/>
</dbReference>
<comment type="catalytic activity">
    <reaction evidence="1">
        <text>thiamine + H2O = 5-(2-hydroxyethyl)-4-methylthiazole + 4-amino-5-hydroxymethyl-2-methylpyrimidine + H(+)</text>
        <dbReference type="Rhea" id="RHEA:17509"/>
        <dbReference type="ChEBI" id="CHEBI:15377"/>
        <dbReference type="ChEBI" id="CHEBI:15378"/>
        <dbReference type="ChEBI" id="CHEBI:16892"/>
        <dbReference type="ChEBI" id="CHEBI:17957"/>
        <dbReference type="ChEBI" id="CHEBI:18385"/>
        <dbReference type="EC" id="3.5.99.2"/>
    </reaction>
</comment>
<dbReference type="RefSeq" id="WP_132302789.1">
    <property type="nucleotide sequence ID" value="NZ_CP170642.1"/>
</dbReference>
<accession>A0A4R1KPN2</accession>
<dbReference type="GO" id="GO:0050334">
    <property type="term" value="F:thiaminase activity"/>
    <property type="evidence" value="ECO:0007669"/>
    <property type="project" value="UniProtKB-EC"/>
</dbReference>
<dbReference type="GO" id="GO:0009229">
    <property type="term" value="P:thiamine diphosphate biosynthetic process"/>
    <property type="evidence" value="ECO:0007669"/>
    <property type="project" value="UniProtKB-UniPathway"/>
</dbReference>
<evidence type="ECO:0000259" key="2">
    <source>
        <dbReference type="Pfam" id="PF03070"/>
    </source>
</evidence>
<dbReference type="GO" id="GO:0005829">
    <property type="term" value="C:cytosol"/>
    <property type="evidence" value="ECO:0007669"/>
    <property type="project" value="TreeGrafter"/>
</dbReference>
<comment type="catalytic activity">
    <reaction evidence="1">
        <text>4-amino-5-aminomethyl-2-methylpyrimidine + H2O = 4-amino-5-hydroxymethyl-2-methylpyrimidine + NH4(+)</text>
        <dbReference type="Rhea" id="RHEA:31799"/>
        <dbReference type="ChEBI" id="CHEBI:15377"/>
        <dbReference type="ChEBI" id="CHEBI:16892"/>
        <dbReference type="ChEBI" id="CHEBI:28938"/>
        <dbReference type="ChEBI" id="CHEBI:63416"/>
        <dbReference type="EC" id="3.5.99.2"/>
    </reaction>
</comment>
<name>A0A4R1KPN2_9PAST</name>
<dbReference type="EC" id="3.5.99.2" evidence="1"/>
<keyword evidence="1" id="KW-0378">Hydrolase</keyword>
<dbReference type="AlphaFoldDB" id="A0A4R1KPN2"/>
<reference evidence="3 4" key="1">
    <citation type="submission" date="2019-03" db="EMBL/GenBank/DDBJ databases">
        <title>Genomic Encyclopedia of Type Strains, Phase IV (KMG-IV): sequencing the most valuable type-strain genomes for metagenomic binning, comparative biology and taxonomic classification.</title>
        <authorList>
            <person name="Goeker M."/>
        </authorList>
    </citation>
    <scope>NUCLEOTIDE SEQUENCE [LARGE SCALE GENOMIC DNA]</scope>
    <source>
        <strain evidence="3 4">DSM 10053</strain>
    </source>
</reference>
<protein>
    <recommendedName>
        <fullName evidence="1">Aminopyrimidine aminohydrolase</fullName>
        <ecNumber evidence="1">3.5.99.2</ecNumber>
    </recommendedName>
</protein>
<dbReference type="Proteomes" id="UP000295496">
    <property type="component" value="Unassembled WGS sequence"/>
</dbReference>
<dbReference type="PANTHER" id="PTHR43198:SF2">
    <property type="entry name" value="SI:CH1073-67J19.1-RELATED"/>
    <property type="match status" value="1"/>
</dbReference>
<dbReference type="SUPFAM" id="SSF48613">
    <property type="entry name" value="Heme oxygenase-like"/>
    <property type="match status" value="1"/>
</dbReference>
<comment type="pathway">
    <text evidence="1">Cofactor biosynthesis; thiamine diphosphate biosynthesis.</text>
</comment>
<dbReference type="GO" id="GO:0009228">
    <property type="term" value="P:thiamine biosynthetic process"/>
    <property type="evidence" value="ECO:0007669"/>
    <property type="project" value="UniProtKB-KW"/>
</dbReference>
<evidence type="ECO:0000313" key="4">
    <source>
        <dbReference type="Proteomes" id="UP000295496"/>
    </source>
</evidence>
<dbReference type="Pfam" id="PF03070">
    <property type="entry name" value="TENA_THI-4"/>
    <property type="match status" value="1"/>
</dbReference>
<dbReference type="Gene3D" id="1.20.910.10">
    <property type="entry name" value="Heme oxygenase-like"/>
    <property type="match status" value="1"/>
</dbReference>